<sequence>MSSALSILLIDDNRHVAESLALAVRLAGHRLDHADGPEAALSLLAARRFDAVLLDLNYAAGRTDGAEGLALLARLLADDPAARVVVITAHSGIRVAVAAMRAGARDFVMKPWRNADLLATVEAAARRPLAEPAAPSPPLAEPPVRLIGESAAMARVRELVRRIGPTMAGVVVTGAPGTGRGLVAAAVHAASARGDTPMTIVDARDALALDRMGAAHGTLLLRHADRLGDVEQERLRYRLPDDARCIAVADDAAAIVPALARRIATIEIAVPRLSEREGDALLLARHFVRLAAARHARPAPRLTAAAEAAVLAARWPDEVRGLATAVERAVLLGDGEWIDAADLRPAAPALSPAAEPASRFDLDENERAVIEAALREHRHNVTHAATALGLSRGALYRRMARHGL</sequence>
<evidence type="ECO:0000313" key="9">
    <source>
        <dbReference type="EMBL" id="NJR78584.1"/>
    </source>
</evidence>
<dbReference type="RefSeq" id="WP_168134121.1">
    <property type="nucleotide sequence ID" value="NZ_JAAVJH010000004.1"/>
</dbReference>
<evidence type="ECO:0000256" key="6">
    <source>
        <dbReference type="PROSITE-ProRule" id="PRU00169"/>
    </source>
</evidence>
<proteinExistence type="predicted"/>
<dbReference type="Proteomes" id="UP000732399">
    <property type="component" value="Unassembled WGS sequence"/>
</dbReference>
<organism evidence="9 10">
    <name type="scientific">Sphingomonas corticis</name>
    <dbReference type="NCBI Taxonomy" id="2722791"/>
    <lineage>
        <taxon>Bacteria</taxon>
        <taxon>Pseudomonadati</taxon>
        <taxon>Pseudomonadota</taxon>
        <taxon>Alphaproteobacteria</taxon>
        <taxon>Sphingomonadales</taxon>
        <taxon>Sphingomonadaceae</taxon>
        <taxon>Sphingomonas</taxon>
    </lineage>
</organism>
<feature type="domain" description="Sigma-54 factor interaction" evidence="7">
    <location>
        <begin position="146"/>
        <end position="331"/>
    </location>
</feature>
<dbReference type="Gene3D" id="1.10.8.60">
    <property type="match status" value="1"/>
</dbReference>
<dbReference type="InterPro" id="IPR009057">
    <property type="entry name" value="Homeodomain-like_sf"/>
</dbReference>
<evidence type="ECO:0000256" key="5">
    <source>
        <dbReference type="ARBA" id="ARBA00023163"/>
    </source>
</evidence>
<reference evidence="9 10" key="1">
    <citation type="submission" date="2020-03" db="EMBL/GenBank/DDBJ databases">
        <authorList>
            <person name="Wang L."/>
            <person name="He N."/>
            <person name="Li Y."/>
            <person name="Fang Y."/>
            <person name="Zhang F."/>
        </authorList>
    </citation>
    <scope>NUCLEOTIDE SEQUENCE [LARGE SCALE GENOMIC DNA]</scope>
    <source>
        <strain evidence="9 10">36D10-4-7</strain>
    </source>
</reference>
<keyword evidence="2" id="KW-0067">ATP-binding</keyword>
<keyword evidence="4" id="KW-0805">Transcription regulation</keyword>
<keyword evidence="1" id="KW-0547">Nucleotide-binding</keyword>
<name>A0ABX1CKQ7_9SPHN</name>
<evidence type="ECO:0000256" key="1">
    <source>
        <dbReference type="ARBA" id="ARBA00022741"/>
    </source>
</evidence>
<dbReference type="PANTHER" id="PTHR32071">
    <property type="entry name" value="TRANSCRIPTIONAL REGULATORY PROTEIN"/>
    <property type="match status" value="1"/>
</dbReference>
<dbReference type="SUPFAM" id="SSF52540">
    <property type="entry name" value="P-loop containing nucleoside triphosphate hydrolases"/>
    <property type="match status" value="1"/>
</dbReference>
<feature type="modified residue" description="4-aspartylphosphate" evidence="6">
    <location>
        <position position="55"/>
    </location>
</feature>
<dbReference type="PROSITE" id="PS50045">
    <property type="entry name" value="SIGMA54_INTERACT_4"/>
    <property type="match status" value="1"/>
</dbReference>
<dbReference type="InterPro" id="IPR027417">
    <property type="entry name" value="P-loop_NTPase"/>
</dbReference>
<evidence type="ECO:0000259" key="7">
    <source>
        <dbReference type="PROSITE" id="PS50045"/>
    </source>
</evidence>
<evidence type="ECO:0000256" key="3">
    <source>
        <dbReference type="ARBA" id="ARBA00023012"/>
    </source>
</evidence>
<dbReference type="Gene3D" id="3.40.50.300">
    <property type="entry name" value="P-loop containing nucleotide triphosphate hydrolases"/>
    <property type="match status" value="1"/>
</dbReference>
<dbReference type="Pfam" id="PF00072">
    <property type="entry name" value="Response_reg"/>
    <property type="match status" value="1"/>
</dbReference>
<dbReference type="PANTHER" id="PTHR32071:SF57">
    <property type="entry name" value="C4-DICARBOXYLATE TRANSPORT TRANSCRIPTIONAL REGULATORY PROTEIN DCTD"/>
    <property type="match status" value="1"/>
</dbReference>
<dbReference type="Pfam" id="PF00158">
    <property type="entry name" value="Sigma54_activat"/>
    <property type="match status" value="1"/>
</dbReference>
<dbReference type="SUPFAM" id="SSF52172">
    <property type="entry name" value="CheY-like"/>
    <property type="match status" value="1"/>
</dbReference>
<dbReference type="PRINTS" id="PR01590">
    <property type="entry name" value="HTHFIS"/>
</dbReference>
<keyword evidence="6" id="KW-0597">Phosphoprotein</keyword>
<gene>
    <name evidence="9" type="ORF">HBH26_08300</name>
</gene>
<dbReference type="InterPro" id="IPR058031">
    <property type="entry name" value="AAA_lid_NorR"/>
</dbReference>
<dbReference type="InterPro" id="IPR002078">
    <property type="entry name" value="Sigma_54_int"/>
</dbReference>
<dbReference type="SUPFAM" id="SSF46689">
    <property type="entry name" value="Homeodomain-like"/>
    <property type="match status" value="1"/>
</dbReference>
<keyword evidence="5" id="KW-0804">Transcription</keyword>
<dbReference type="InterPro" id="IPR002197">
    <property type="entry name" value="HTH_Fis"/>
</dbReference>
<feature type="domain" description="Response regulatory" evidence="8">
    <location>
        <begin position="6"/>
        <end position="125"/>
    </location>
</feature>
<dbReference type="InterPro" id="IPR001789">
    <property type="entry name" value="Sig_transdc_resp-reg_receiver"/>
</dbReference>
<keyword evidence="10" id="KW-1185">Reference proteome</keyword>
<dbReference type="Pfam" id="PF02954">
    <property type="entry name" value="HTH_8"/>
    <property type="match status" value="1"/>
</dbReference>
<evidence type="ECO:0000259" key="8">
    <source>
        <dbReference type="PROSITE" id="PS50110"/>
    </source>
</evidence>
<dbReference type="InterPro" id="IPR011006">
    <property type="entry name" value="CheY-like_superfamily"/>
</dbReference>
<dbReference type="EMBL" id="JAAVJH010000004">
    <property type="protein sequence ID" value="NJR78584.1"/>
    <property type="molecule type" value="Genomic_DNA"/>
</dbReference>
<dbReference type="CDD" id="cd00156">
    <property type="entry name" value="REC"/>
    <property type="match status" value="1"/>
</dbReference>
<evidence type="ECO:0000256" key="4">
    <source>
        <dbReference type="ARBA" id="ARBA00023015"/>
    </source>
</evidence>
<evidence type="ECO:0000313" key="10">
    <source>
        <dbReference type="Proteomes" id="UP000732399"/>
    </source>
</evidence>
<comment type="caution">
    <text evidence="9">The sequence shown here is derived from an EMBL/GenBank/DDBJ whole genome shotgun (WGS) entry which is preliminary data.</text>
</comment>
<dbReference type="SMART" id="SM00448">
    <property type="entry name" value="REC"/>
    <property type="match status" value="1"/>
</dbReference>
<keyword evidence="3" id="KW-0902">Two-component regulatory system</keyword>
<dbReference type="Gene3D" id="3.40.50.2300">
    <property type="match status" value="1"/>
</dbReference>
<dbReference type="Pfam" id="PF25601">
    <property type="entry name" value="AAA_lid_14"/>
    <property type="match status" value="1"/>
</dbReference>
<accession>A0ABX1CKQ7</accession>
<dbReference type="PROSITE" id="PS50110">
    <property type="entry name" value="RESPONSE_REGULATORY"/>
    <property type="match status" value="1"/>
</dbReference>
<evidence type="ECO:0000256" key="2">
    <source>
        <dbReference type="ARBA" id="ARBA00022840"/>
    </source>
</evidence>
<protein>
    <submittedName>
        <fullName evidence="9">Sigma-54-dependent Fis family transcriptional regulator</fullName>
    </submittedName>
</protein>
<dbReference type="Gene3D" id="1.10.10.60">
    <property type="entry name" value="Homeodomain-like"/>
    <property type="match status" value="1"/>
</dbReference>